<feature type="domain" description="Erythromycin biosynthesis protein CIII-like C-terminal" evidence="2">
    <location>
        <begin position="309"/>
        <end position="409"/>
    </location>
</feature>
<dbReference type="CDD" id="cd03784">
    <property type="entry name" value="GT1_Gtf-like"/>
    <property type="match status" value="1"/>
</dbReference>
<name>A0A7X6RRF8_9ACTN</name>
<dbReference type="Pfam" id="PF06722">
    <property type="entry name" value="EryCIII-like_C"/>
    <property type="match status" value="1"/>
</dbReference>
<evidence type="ECO:0000259" key="1">
    <source>
        <dbReference type="Pfam" id="PF03033"/>
    </source>
</evidence>
<dbReference type="Gene3D" id="3.40.50.2000">
    <property type="entry name" value="Glycogen Phosphorylase B"/>
    <property type="match status" value="2"/>
</dbReference>
<comment type="caution">
    <text evidence="3">The sequence shown here is derived from an EMBL/GenBank/DDBJ whole genome shotgun (WGS) entry which is preliminary data.</text>
</comment>
<dbReference type="InterPro" id="IPR010610">
    <property type="entry name" value="EryCIII-like_C"/>
</dbReference>
<dbReference type="EMBL" id="JAAXPG010000014">
    <property type="protein sequence ID" value="NKY99217.1"/>
    <property type="molecule type" value="Genomic_DNA"/>
</dbReference>
<dbReference type="InterPro" id="IPR002213">
    <property type="entry name" value="UDP_glucos_trans"/>
</dbReference>
<dbReference type="Pfam" id="PF03033">
    <property type="entry name" value="Glyco_transf_28"/>
    <property type="match status" value="1"/>
</dbReference>
<protein>
    <submittedName>
        <fullName evidence="3">Glycosyltransferase family 1 protein</fullName>
    </submittedName>
</protein>
<proteinExistence type="predicted"/>
<gene>
    <name evidence="3" type="ORF">HGB44_16320</name>
</gene>
<evidence type="ECO:0000259" key="2">
    <source>
        <dbReference type="Pfam" id="PF06722"/>
    </source>
</evidence>
<keyword evidence="3" id="KW-0808">Transferase</keyword>
<evidence type="ECO:0000313" key="3">
    <source>
        <dbReference type="EMBL" id="NKY99217.1"/>
    </source>
</evidence>
<dbReference type="FunFam" id="3.40.50.2000:FF:000009">
    <property type="entry name" value="Sterol 3-beta-glucosyltransferase UGT80A2"/>
    <property type="match status" value="1"/>
</dbReference>
<reference evidence="3 4" key="1">
    <citation type="submission" date="2020-04" db="EMBL/GenBank/DDBJ databases">
        <title>MicrobeNet Type strains.</title>
        <authorList>
            <person name="Nicholson A.C."/>
        </authorList>
    </citation>
    <scope>NUCLEOTIDE SEQUENCE [LARGE SCALE GENOMIC DNA]</scope>
    <source>
        <strain evidence="3 4">ATCC 23612</strain>
    </source>
</reference>
<dbReference type="Proteomes" id="UP000553209">
    <property type="component" value="Unassembled WGS sequence"/>
</dbReference>
<organism evidence="3 4">
    <name type="scientific">Nocardiopsis alborubida</name>
    <dbReference type="NCBI Taxonomy" id="146802"/>
    <lineage>
        <taxon>Bacteria</taxon>
        <taxon>Bacillati</taxon>
        <taxon>Actinomycetota</taxon>
        <taxon>Actinomycetes</taxon>
        <taxon>Streptosporangiales</taxon>
        <taxon>Nocardiopsidaceae</taxon>
        <taxon>Nocardiopsis</taxon>
    </lineage>
</organism>
<keyword evidence="4" id="KW-1185">Reference proteome</keyword>
<dbReference type="InterPro" id="IPR004276">
    <property type="entry name" value="GlycoTrans_28_N"/>
</dbReference>
<dbReference type="GO" id="GO:0033072">
    <property type="term" value="P:vancomycin biosynthetic process"/>
    <property type="evidence" value="ECO:0007669"/>
    <property type="project" value="UniProtKB-ARBA"/>
</dbReference>
<accession>A0A7X6RRF8</accession>
<sequence>MTGVHALLLTHGTRGDVQPFLALARALDAAGHTSVVAGPASAAPLAAEYDVAYRPVDDGPNALMGDPGLNGVMETGLRGLRGAVHAAALLRRITPLMRRVHDDTALLTDEDADVVVHIPGMPGGHIAERLGVPSVPVALQPSWVPTRAFPAPGVPWPRWAPPALNPLTYRLTALALRGQRAVAEEFRDGLGLPRRAGRHDPLRQPDGRPSTVLQAFSRHLLPPRTHYPPRVRTTGFWFPPTDTRWRPSPDLEAFLGAGGPPVFIGFSSLPTADPAATGRVVGEAVRRAGVRAVVASGRGGITAGAGGNDVLVIDGAPHERLFPRCSAVVHHGGAGTTGAALAAGRPQVGCPFWGDQPFWAQRTHAAGAAVTPLRGQRLTADALASALVRAVGDPALAERARVLGERVRAEDGAGTAVRLLEEVVARRGGS</sequence>
<dbReference type="GO" id="GO:0005975">
    <property type="term" value="P:carbohydrate metabolic process"/>
    <property type="evidence" value="ECO:0007669"/>
    <property type="project" value="InterPro"/>
</dbReference>
<dbReference type="PANTHER" id="PTHR48050:SF13">
    <property type="entry name" value="STEROL 3-BETA-GLUCOSYLTRANSFERASE UGT80A2"/>
    <property type="match status" value="1"/>
</dbReference>
<dbReference type="GO" id="GO:0008194">
    <property type="term" value="F:UDP-glycosyltransferase activity"/>
    <property type="evidence" value="ECO:0007669"/>
    <property type="project" value="InterPro"/>
</dbReference>
<dbReference type="AlphaFoldDB" id="A0A7X6RRF8"/>
<dbReference type="PANTHER" id="PTHR48050">
    <property type="entry name" value="STEROL 3-BETA-GLUCOSYLTRANSFERASE"/>
    <property type="match status" value="1"/>
</dbReference>
<dbReference type="InterPro" id="IPR050426">
    <property type="entry name" value="Glycosyltransferase_28"/>
</dbReference>
<evidence type="ECO:0000313" key="4">
    <source>
        <dbReference type="Proteomes" id="UP000553209"/>
    </source>
</evidence>
<feature type="domain" description="Glycosyltransferase family 28 N-terminal" evidence="1">
    <location>
        <begin position="7"/>
        <end position="95"/>
    </location>
</feature>
<dbReference type="RefSeq" id="WP_061078632.1">
    <property type="nucleotide sequence ID" value="NZ_JAAXPG010000014.1"/>
</dbReference>
<dbReference type="GO" id="GO:0016758">
    <property type="term" value="F:hexosyltransferase activity"/>
    <property type="evidence" value="ECO:0007669"/>
    <property type="project" value="InterPro"/>
</dbReference>
<dbReference type="SUPFAM" id="SSF53756">
    <property type="entry name" value="UDP-Glycosyltransferase/glycogen phosphorylase"/>
    <property type="match status" value="1"/>
</dbReference>